<feature type="region of interest" description="Disordered" evidence="1">
    <location>
        <begin position="89"/>
        <end position="140"/>
    </location>
</feature>
<accession>A0A917UPW0</accession>
<reference evidence="2" key="1">
    <citation type="journal article" date="2014" name="Int. J. Syst. Evol. Microbiol.">
        <title>Complete genome sequence of Corynebacterium casei LMG S-19264T (=DSM 44701T), isolated from a smear-ripened cheese.</title>
        <authorList>
            <consortium name="US DOE Joint Genome Institute (JGI-PGF)"/>
            <person name="Walter F."/>
            <person name="Albersmeier A."/>
            <person name="Kalinowski J."/>
            <person name="Ruckert C."/>
        </authorList>
    </citation>
    <scope>NUCLEOTIDE SEQUENCE</scope>
    <source>
        <strain evidence="2">JCM 3086</strain>
    </source>
</reference>
<evidence type="ECO:0000313" key="3">
    <source>
        <dbReference type="Proteomes" id="UP000657574"/>
    </source>
</evidence>
<organism evidence="2 3">
    <name type="scientific">Streptomyces brasiliensis</name>
    <dbReference type="NCBI Taxonomy" id="1954"/>
    <lineage>
        <taxon>Bacteria</taxon>
        <taxon>Bacillati</taxon>
        <taxon>Actinomycetota</taxon>
        <taxon>Actinomycetes</taxon>
        <taxon>Kitasatosporales</taxon>
        <taxon>Streptomycetaceae</taxon>
        <taxon>Streptomyces</taxon>
    </lineage>
</organism>
<dbReference type="AlphaFoldDB" id="A0A917UPW0"/>
<reference evidence="2" key="2">
    <citation type="submission" date="2020-09" db="EMBL/GenBank/DDBJ databases">
        <authorList>
            <person name="Sun Q."/>
            <person name="Ohkuma M."/>
        </authorList>
    </citation>
    <scope>NUCLEOTIDE SEQUENCE</scope>
    <source>
        <strain evidence="2">JCM 3086</strain>
    </source>
</reference>
<name>A0A917UPW0_9ACTN</name>
<gene>
    <name evidence="2" type="ORF">GCM10010121_099700</name>
</gene>
<feature type="compositionally biased region" description="Polar residues" evidence="1">
    <location>
        <begin position="126"/>
        <end position="140"/>
    </location>
</feature>
<sequence length="140" mass="15125">MWAQTLAAQGLDSGGWAIPDWSPRSAIAMMDHRERPAPCDCSSRFRGASPAEVQHLIAAIQAGAVEAAHAETFELVLWAGRFAGKLAASGAVHREAERHPRTGCTRVRRQRREVPCRASRAGTPFRHSTSRASLGTPTSV</sequence>
<protein>
    <submittedName>
        <fullName evidence="2">Uncharacterized protein</fullName>
    </submittedName>
</protein>
<keyword evidence="3" id="KW-1185">Reference proteome</keyword>
<dbReference type="Proteomes" id="UP000657574">
    <property type="component" value="Unassembled WGS sequence"/>
</dbReference>
<evidence type="ECO:0000313" key="2">
    <source>
        <dbReference type="EMBL" id="GGJ73189.1"/>
    </source>
</evidence>
<evidence type="ECO:0000256" key="1">
    <source>
        <dbReference type="SAM" id="MobiDB-lite"/>
    </source>
</evidence>
<comment type="caution">
    <text evidence="2">The sequence shown here is derived from an EMBL/GenBank/DDBJ whole genome shotgun (WGS) entry which is preliminary data.</text>
</comment>
<dbReference type="EMBL" id="BMQA01000173">
    <property type="protein sequence ID" value="GGJ73189.1"/>
    <property type="molecule type" value="Genomic_DNA"/>
</dbReference>
<proteinExistence type="predicted"/>